<evidence type="ECO:0000313" key="2">
    <source>
        <dbReference type="EMBL" id="KNH27081.1"/>
    </source>
</evidence>
<protein>
    <submittedName>
        <fullName evidence="2">Glyoxalase</fullName>
    </submittedName>
</protein>
<dbReference type="AlphaFoldDB" id="A0A0L1MFC8"/>
<dbReference type="Proteomes" id="UP000036955">
    <property type="component" value="Unassembled WGS sequence"/>
</dbReference>
<dbReference type="EMBL" id="LFQK01000023">
    <property type="protein sequence ID" value="KNH27081.1"/>
    <property type="molecule type" value="Genomic_DNA"/>
</dbReference>
<evidence type="ECO:0000313" key="3">
    <source>
        <dbReference type="Proteomes" id="UP000036955"/>
    </source>
</evidence>
<dbReference type="SUPFAM" id="SSF54593">
    <property type="entry name" value="Glyoxalase/Bleomycin resistance protein/Dihydroxybiphenyl dioxygenase"/>
    <property type="match status" value="2"/>
</dbReference>
<name>A0A0L1MFC8_PSESX</name>
<sequence length="282" mass="32114">MQTLQTCTPARLCYLHLASKEPQRQIDFYRRMLDMDGLAQPDGSWILSGPQRAMLVSPADHSGLLATAYDLGDQARLGELRARLIEHDCAVEDIDSPLLEPGAFLIRDPQGRQTIFGVSRTDSGVDRQGMPGRLQHVVFQTTELEAMIDFYVNTVGFTVSDNVVDEQTGQLMVCFLRSDDEHHSLAFFRGSNNEWDHHCYETNEWNDIRDWGDRFAKERITIFFGPGRHGPGNNLFFMVVDADRNRLEFSAELETTDAAREPGIWPQGEYTLNSWGRAWIRS</sequence>
<dbReference type="Gene3D" id="3.10.180.10">
    <property type="entry name" value="2,3-Dihydroxybiphenyl 1,2-Dioxygenase, domain 1"/>
    <property type="match status" value="2"/>
</dbReference>
<dbReference type="InterPro" id="IPR029068">
    <property type="entry name" value="Glyas_Bleomycin-R_OHBP_Dase"/>
</dbReference>
<organism evidence="2 3">
    <name type="scientific">Pseudomonas syringae</name>
    <dbReference type="NCBI Taxonomy" id="317"/>
    <lineage>
        <taxon>Bacteria</taxon>
        <taxon>Pseudomonadati</taxon>
        <taxon>Pseudomonadota</taxon>
        <taxon>Gammaproteobacteria</taxon>
        <taxon>Pseudomonadales</taxon>
        <taxon>Pseudomonadaceae</taxon>
        <taxon>Pseudomonas</taxon>
    </lineage>
</organism>
<reference evidence="2 3" key="1">
    <citation type="submission" date="2015-06" db="EMBL/GenBank/DDBJ databases">
        <authorList>
            <person name="Hoefler B.C."/>
            <person name="Straight P.D."/>
        </authorList>
    </citation>
    <scope>NUCLEOTIDE SEQUENCE [LARGE SCALE GENOMIC DNA]</scope>
    <source>
        <strain evidence="2 3">Riq4</strain>
    </source>
</reference>
<dbReference type="Pfam" id="PF00903">
    <property type="entry name" value="Glyoxalase"/>
    <property type="match status" value="1"/>
</dbReference>
<gene>
    <name evidence="2" type="ORF">ACS77_13060</name>
</gene>
<dbReference type="InterPro" id="IPR004360">
    <property type="entry name" value="Glyas_Fos-R_dOase_dom"/>
</dbReference>
<proteinExistence type="predicted"/>
<accession>A0A0L1MFC8</accession>
<dbReference type="InterPro" id="IPR037523">
    <property type="entry name" value="VOC_core"/>
</dbReference>
<dbReference type="PROSITE" id="PS51819">
    <property type="entry name" value="VOC"/>
    <property type="match status" value="1"/>
</dbReference>
<dbReference type="OrthoDB" id="6909416at2"/>
<feature type="domain" description="VOC" evidence="1">
    <location>
        <begin position="133"/>
        <end position="252"/>
    </location>
</feature>
<comment type="caution">
    <text evidence="2">The sequence shown here is derived from an EMBL/GenBank/DDBJ whole genome shotgun (WGS) entry which is preliminary data.</text>
</comment>
<evidence type="ECO:0000259" key="1">
    <source>
        <dbReference type="PROSITE" id="PS51819"/>
    </source>
</evidence>
<dbReference type="CDD" id="cd08343">
    <property type="entry name" value="ED_TypeI_classII_C"/>
    <property type="match status" value="1"/>
</dbReference>
<dbReference type="PATRIC" id="fig|317.197.peg.1960"/>